<organism evidence="7 8">
    <name type="scientific">Candidatus Yanofskybacteria bacterium RIFCSPHIGHO2_01_FULL_45_42</name>
    <dbReference type="NCBI Taxonomy" id="1802671"/>
    <lineage>
        <taxon>Bacteria</taxon>
        <taxon>Candidatus Yanofskyibacteriota</taxon>
    </lineage>
</organism>
<dbReference type="AlphaFoldDB" id="A0A1F8F7G4"/>
<feature type="transmembrane region" description="Helical" evidence="5">
    <location>
        <begin position="70"/>
        <end position="88"/>
    </location>
</feature>
<dbReference type="InterPro" id="IPR036259">
    <property type="entry name" value="MFS_trans_sf"/>
</dbReference>
<dbReference type="PROSITE" id="PS00216">
    <property type="entry name" value="SUGAR_TRANSPORT_1"/>
    <property type="match status" value="1"/>
</dbReference>
<dbReference type="Proteomes" id="UP000178023">
    <property type="component" value="Unassembled WGS sequence"/>
</dbReference>
<protein>
    <recommendedName>
        <fullName evidence="6">Major facilitator superfamily (MFS) profile domain-containing protein</fullName>
    </recommendedName>
</protein>
<comment type="caution">
    <text evidence="7">The sequence shown here is derived from an EMBL/GenBank/DDBJ whole genome shotgun (WGS) entry which is preliminary data.</text>
</comment>
<evidence type="ECO:0000256" key="1">
    <source>
        <dbReference type="ARBA" id="ARBA00004141"/>
    </source>
</evidence>
<dbReference type="GO" id="GO:0016020">
    <property type="term" value="C:membrane"/>
    <property type="evidence" value="ECO:0007669"/>
    <property type="project" value="UniProtKB-SubCell"/>
</dbReference>
<evidence type="ECO:0000313" key="8">
    <source>
        <dbReference type="Proteomes" id="UP000178023"/>
    </source>
</evidence>
<evidence type="ECO:0000259" key="6">
    <source>
        <dbReference type="PROSITE" id="PS50850"/>
    </source>
</evidence>
<dbReference type="CDD" id="cd17370">
    <property type="entry name" value="MFS_MJ1317_like"/>
    <property type="match status" value="1"/>
</dbReference>
<evidence type="ECO:0000256" key="4">
    <source>
        <dbReference type="ARBA" id="ARBA00023136"/>
    </source>
</evidence>
<feature type="transmembrane region" description="Helical" evidence="5">
    <location>
        <begin position="248"/>
        <end position="270"/>
    </location>
</feature>
<gene>
    <name evidence="7" type="ORF">A2750_02180</name>
</gene>
<dbReference type="EMBL" id="MGJL01000003">
    <property type="protein sequence ID" value="OGN08510.1"/>
    <property type="molecule type" value="Genomic_DNA"/>
</dbReference>
<feature type="transmembrane region" description="Helical" evidence="5">
    <location>
        <begin position="209"/>
        <end position="228"/>
    </location>
</feature>
<dbReference type="Gene3D" id="1.20.1250.20">
    <property type="entry name" value="MFS general substrate transporter like domains"/>
    <property type="match status" value="2"/>
</dbReference>
<feature type="transmembrane region" description="Helical" evidence="5">
    <location>
        <begin position="314"/>
        <end position="331"/>
    </location>
</feature>
<evidence type="ECO:0000256" key="2">
    <source>
        <dbReference type="ARBA" id="ARBA00022692"/>
    </source>
</evidence>
<evidence type="ECO:0000256" key="3">
    <source>
        <dbReference type="ARBA" id="ARBA00022989"/>
    </source>
</evidence>
<feature type="transmembrane region" description="Helical" evidence="5">
    <location>
        <begin position="291"/>
        <end position="308"/>
    </location>
</feature>
<feature type="transmembrane region" description="Helical" evidence="5">
    <location>
        <begin position="162"/>
        <end position="181"/>
    </location>
</feature>
<dbReference type="Pfam" id="PF07690">
    <property type="entry name" value="MFS_1"/>
    <property type="match status" value="2"/>
</dbReference>
<dbReference type="PROSITE" id="PS50850">
    <property type="entry name" value="MFS"/>
    <property type="match status" value="1"/>
</dbReference>
<dbReference type="InterPro" id="IPR011701">
    <property type="entry name" value="MFS"/>
</dbReference>
<feature type="transmembrane region" description="Helical" evidence="5">
    <location>
        <begin position="27"/>
        <end position="49"/>
    </location>
</feature>
<name>A0A1F8F7G4_9BACT</name>
<keyword evidence="3 5" id="KW-1133">Transmembrane helix</keyword>
<dbReference type="PANTHER" id="PTHR23518:SF2">
    <property type="entry name" value="MAJOR FACILITATOR SUPERFAMILY TRANSPORTER"/>
    <property type="match status" value="1"/>
</dbReference>
<feature type="transmembrane region" description="Helical" evidence="5">
    <location>
        <begin position="380"/>
        <end position="400"/>
    </location>
</feature>
<dbReference type="SUPFAM" id="SSF103473">
    <property type="entry name" value="MFS general substrate transporter"/>
    <property type="match status" value="2"/>
</dbReference>
<dbReference type="InterPro" id="IPR005829">
    <property type="entry name" value="Sugar_transporter_CS"/>
</dbReference>
<accession>A0A1F8F7G4</accession>
<feature type="domain" description="Major facilitator superfamily (MFS) profile" evidence="6">
    <location>
        <begin position="3"/>
        <end position="402"/>
    </location>
</feature>
<sequence length="402" mass="43845">MTNIILLGLTSLLADFSSEMIQPLMPFFIIALGGAGIAVGLVGGGGDALASIFKVLSGHWADQSKKYKKFVFWGYGFSAIAKFFFPLAKTWSHILVLRPVERIGKGLRDAPRDAIVSESTGGTAEKRGLGFGIQRAMDSAGAIIGSIVVYILFVDFGFDFRTIFFIAAIIAVTALVPLFFVREPKTLKERGVKHQKLSFKNLSPQLKKFMLVATLFHLANFNFMFFILKASEVLKSIDNLASYQFLKFFITSFGPEKLIIAVPILLYIFFNIFDASLSVPAGRLSDRIGRKPVLAVGYSLFAVCSLGFVFASSLYSLLVLFALYGAFKAFIDASQRAFVSDMSPVEHRATSLGAFETSTGLALIPAGLIAGILWNINPSYAFIHGSSLSMVAVIVFLIVVKK</sequence>
<dbReference type="PANTHER" id="PTHR23518">
    <property type="entry name" value="C-METHYLTRANSFERASE"/>
    <property type="match status" value="1"/>
</dbReference>
<feature type="transmembrane region" description="Helical" evidence="5">
    <location>
        <begin position="352"/>
        <end position="374"/>
    </location>
</feature>
<evidence type="ECO:0000313" key="7">
    <source>
        <dbReference type="EMBL" id="OGN08510.1"/>
    </source>
</evidence>
<proteinExistence type="predicted"/>
<evidence type="ECO:0000256" key="5">
    <source>
        <dbReference type="SAM" id="Phobius"/>
    </source>
</evidence>
<dbReference type="InterPro" id="IPR020846">
    <property type="entry name" value="MFS_dom"/>
</dbReference>
<keyword evidence="2 5" id="KW-0812">Transmembrane</keyword>
<keyword evidence="4 5" id="KW-0472">Membrane</keyword>
<dbReference type="GO" id="GO:0022857">
    <property type="term" value="F:transmembrane transporter activity"/>
    <property type="evidence" value="ECO:0007669"/>
    <property type="project" value="InterPro"/>
</dbReference>
<reference evidence="7 8" key="1">
    <citation type="journal article" date="2016" name="Nat. Commun.">
        <title>Thousands of microbial genomes shed light on interconnected biogeochemical processes in an aquifer system.</title>
        <authorList>
            <person name="Anantharaman K."/>
            <person name="Brown C.T."/>
            <person name="Hug L.A."/>
            <person name="Sharon I."/>
            <person name="Castelle C.J."/>
            <person name="Probst A.J."/>
            <person name="Thomas B.C."/>
            <person name="Singh A."/>
            <person name="Wilkins M.J."/>
            <person name="Karaoz U."/>
            <person name="Brodie E.L."/>
            <person name="Williams K.H."/>
            <person name="Hubbard S.S."/>
            <person name="Banfield J.F."/>
        </authorList>
    </citation>
    <scope>NUCLEOTIDE SEQUENCE [LARGE SCALE GENOMIC DNA]</scope>
</reference>
<comment type="subcellular location">
    <subcellularLocation>
        <location evidence="1">Membrane</location>
        <topology evidence="1">Multi-pass membrane protein</topology>
    </subcellularLocation>
</comment>